<dbReference type="EMBL" id="CAJOBC010100055">
    <property type="protein sequence ID" value="CAF4464699.1"/>
    <property type="molecule type" value="Genomic_DNA"/>
</dbReference>
<sequence>YGDTSKDNVGFYNEHSSIILSDDEWLGNNLVTSELTEIICQDSYHHEILDHVVDELLAYIEVNSDVESVLNELIDTINENSEIEHVLEELLLQILENDDELDCIRGIFNCSLSFDANMTFIEEDVKLYPLHNSSGLEHYNEDDERRMIAELDGRIKQLELELEEEEEKRKNGSLICVTEVFHNKDVYVVIDIA</sequence>
<dbReference type="EMBL" id="CAJNOQ010033876">
    <property type="protein sequence ID" value="CAF1592048.1"/>
    <property type="molecule type" value="Genomic_DNA"/>
</dbReference>
<feature type="non-terminal residue" evidence="2">
    <location>
        <position position="1"/>
    </location>
</feature>
<dbReference type="AlphaFoldDB" id="A0A816A6A9"/>
<gene>
    <name evidence="2" type="ORF">GPM918_LOCUS41836</name>
    <name evidence="3" type="ORF">SRO942_LOCUS42951</name>
</gene>
<dbReference type="Proteomes" id="UP000681722">
    <property type="component" value="Unassembled WGS sequence"/>
</dbReference>
<comment type="caution">
    <text evidence="2">The sequence shown here is derived from an EMBL/GenBank/DDBJ whole genome shotgun (WGS) entry which is preliminary data.</text>
</comment>
<evidence type="ECO:0000256" key="1">
    <source>
        <dbReference type="SAM" id="Coils"/>
    </source>
</evidence>
<proteinExistence type="predicted"/>
<accession>A0A816A6A9</accession>
<name>A0A816A6A9_9BILA</name>
<keyword evidence="1" id="KW-0175">Coiled coil</keyword>
<feature type="coiled-coil region" evidence="1">
    <location>
        <begin position="141"/>
        <end position="175"/>
    </location>
</feature>
<keyword evidence="4" id="KW-1185">Reference proteome</keyword>
<dbReference type="Proteomes" id="UP000663829">
    <property type="component" value="Unassembled WGS sequence"/>
</dbReference>
<organism evidence="2 4">
    <name type="scientific">Didymodactylos carnosus</name>
    <dbReference type="NCBI Taxonomy" id="1234261"/>
    <lineage>
        <taxon>Eukaryota</taxon>
        <taxon>Metazoa</taxon>
        <taxon>Spiralia</taxon>
        <taxon>Gnathifera</taxon>
        <taxon>Rotifera</taxon>
        <taxon>Eurotatoria</taxon>
        <taxon>Bdelloidea</taxon>
        <taxon>Philodinida</taxon>
        <taxon>Philodinidae</taxon>
        <taxon>Didymodactylos</taxon>
    </lineage>
</organism>
<evidence type="ECO:0000313" key="4">
    <source>
        <dbReference type="Proteomes" id="UP000663829"/>
    </source>
</evidence>
<reference evidence="2" key="1">
    <citation type="submission" date="2021-02" db="EMBL/GenBank/DDBJ databases">
        <authorList>
            <person name="Nowell W R."/>
        </authorList>
    </citation>
    <scope>NUCLEOTIDE SEQUENCE</scope>
</reference>
<protein>
    <submittedName>
        <fullName evidence="2">Uncharacterized protein</fullName>
    </submittedName>
</protein>
<evidence type="ECO:0000313" key="3">
    <source>
        <dbReference type="EMBL" id="CAF4464699.1"/>
    </source>
</evidence>
<evidence type="ECO:0000313" key="2">
    <source>
        <dbReference type="EMBL" id="CAF1592048.1"/>
    </source>
</evidence>